<proteinExistence type="inferred from homology"/>
<name>A0AB39Y369_9ACTN</name>
<accession>A0AB39Y369</accession>
<dbReference type="InterPro" id="IPR001173">
    <property type="entry name" value="Glyco_trans_2-like"/>
</dbReference>
<sequence>MLPAHIAVLITSHNRREKTLSALAALHVQRGLPEDTEVRIHLVDAGSTDGTPEAVRAAHPRVEVVTVGDDVYWGQGMRIASRNSHAAGLPPWEYQLWLNDDVVLDRDALAVLLDTARTVGPGAVVVGAVRARNGAHTTYSGRSGRALTLVEPTGRPEPCDTYNGNVVLLPRAVHVRIGDIDKVFRHGMGDYDHGFRARRAGIPAYVSPRHVGSCDRNPPDTGSREPGIGVREALRRVTSQRELPPRQWWVYCRRHAWPWAPLLMVSPYLKTVALALAGRRVGGGEYPR</sequence>
<comment type="similarity">
    <text evidence="2">Belongs to the glycosyltransferase 2 family.</text>
</comment>
<dbReference type="PANTHER" id="PTHR43179">
    <property type="entry name" value="RHAMNOSYLTRANSFERASE WBBL"/>
    <property type="match status" value="1"/>
</dbReference>
<dbReference type="SUPFAM" id="SSF53448">
    <property type="entry name" value="Nucleotide-diphospho-sugar transferases"/>
    <property type="match status" value="1"/>
</dbReference>
<keyword evidence="3 6" id="KW-0328">Glycosyltransferase</keyword>
<dbReference type="Gene3D" id="3.90.550.10">
    <property type="entry name" value="Spore Coat Polysaccharide Biosynthesis Protein SpsA, Chain A"/>
    <property type="match status" value="1"/>
</dbReference>
<dbReference type="RefSeq" id="WP_369777320.1">
    <property type="nucleotide sequence ID" value="NZ_CP165727.1"/>
</dbReference>
<dbReference type="InterPro" id="IPR029044">
    <property type="entry name" value="Nucleotide-diphossugar_trans"/>
</dbReference>
<evidence type="ECO:0000256" key="1">
    <source>
        <dbReference type="ARBA" id="ARBA00004776"/>
    </source>
</evidence>
<evidence type="ECO:0000256" key="2">
    <source>
        <dbReference type="ARBA" id="ARBA00006739"/>
    </source>
</evidence>
<keyword evidence="4 6" id="KW-0808">Transferase</keyword>
<dbReference type="PANTHER" id="PTHR43179:SF12">
    <property type="entry name" value="GALACTOFURANOSYLTRANSFERASE GLFT2"/>
    <property type="match status" value="1"/>
</dbReference>
<comment type="pathway">
    <text evidence="1">Cell wall biogenesis; cell wall polysaccharide biosynthesis.</text>
</comment>
<gene>
    <name evidence="6" type="ORF">AB5J51_08385</name>
</gene>
<dbReference type="EMBL" id="CP165727">
    <property type="protein sequence ID" value="XDV62947.1"/>
    <property type="molecule type" value="Genomic_DNA"/>
</dbReference>
<evidence type="ECO:0000259" key="5">
    <source>
        <dbReference type="Pfam" id="PF00535"/>
    </source>
</evidence>
<reference evidence="6" key="1">
    <citation type="submission" date="2024-08" db="EMBL/GenBank/DDBJ databases">
        <authorList>
            <person name="Yu S.T."/>
        </authorList>
    </citation>
    <scope>NUCLEOTIDE SEQUENCE</scope>
    <source>
        <strain evidence="6">R33</strain>
    </source>
</reference>
<organism evidence="6">
    <name type="scientific">Streptomyces sp. R33</name>
    <dbReference type="NCBI Taxonomy" id="3238629"/>
    <lineage>
        <taxon>Bacteria</taxon>
        <taxon>Bacillati</taxon>
        <taxon>Actinomycetota</taxon>
        <taxon>Actinomycetes</taxon>
        <taxon>Kitasatosporales</taxon>
        <taxon>Streptomycetaceae</taxon>
        <taxon>Streptomyces</taxon>
    </lineage>
</organism>
<evidence type="ECO:0000313" key="6">
    <source>
        <dbReference type="EMBL" id="XDV62947.1"/>
    </source>
</evidence>
<dbReference type="AlphaFoldDB" id="A0AB39Y369"/>
<dbReference type="Pfam" id="PF00535">
    <property type="entry name" value="Glycos_transf_2"/>
    <property type="match status" value="1"/>
</dbReference>
<dbReference type="GO" id="GO:0016757">
    <property type="term" value="F:glycosyltransferase activity"/>
    <property type="evidence" value="ECO:0007669"/>
    <property type="project" value="UniProtKB-KW"/>
</dbReference>
<evidence type="ECO:0000256" key="4">
    <source>
        <dbReference type="ARBA" id="ARBA00022679"/>
    </source>
</evidence>
<dbReference type="EC" id="2.4.-.-" evidence="6"/>
<evidence type="ECO:0000256" key="3">
    <source>
        <dbReference type="ARBA" id="ARBA00022676"/>
    </source>
</evidence>
<feature type="domain" description="Glycosyltransferase 2-like" evidence="5">
    <location>
        <begin position="8"/>
        <end position="141"/>
    </location>
</feature>
<protein>
    <submittedName>
        <fullName evidence="6">Glycosyltransferase family 2 protein</fullName>
        <ecNumber evidence="6">2.4.-.-</ecNumber>
    </submittedName>
</protein>